<evidence type="ECO:0000313" key="3">
    <source>
        <dbReference type="Proteomes" id="UP000008144"/>
    </source>
</evidence>
<feature type="region of interest" description="Disordered" evidence="1">
    <location>
        <begin position="155"/>
        <end position="186"/>
    </location>
</feature>
<dbReference type="Proteomes" id="UP000008144">
    <property type="component" value="Unassembled WGS sequence"/>
</dbReference>
<evidence type="ECO:0000256" key="1">
    <source>
        <dbReference type="SAM" id="MobiDB-lite"/>
    </source>
</evidence>
<name>H2XP32_CIOIN</name>
<dbReference type="AlphaFoldDB" id="H2XP32"/>
<dbReference type="Ensembl" id="ENSCINT00000030437.1">
    <property type="protein sequence ID" value="ENSCINP00000031415.1"/>
    <property type="gene ID" value="ENSCING00000018784.1"/>
</dbReference>
<proteinExistence type="predicted"/>
<accession>H2XP32</accession>
<feature type="compositionally biased region" description="Polar residues" evidence="1">
    <location>
        <begin position="165"/>
        <end position="186"/>
    </location>
</feature>
<dbReference type="HOGENOM" id="CLU_1135672_0_0_1"/>
<sequence length="245" mass="28921">MAKVAVKKYVDYHLYEFYSRNNDVQNLWSTFTIHRKRIGDQYEILKEKKRKDKKTWETIANRAMSTVEDYRQQICIAEYKVNFDGSLNVKRLIELIDEFNSDSKMYCGSRANMCNLLVLVCKKEEWNKRESQFYEYWRQYSKSIVPFANVSHTQTSPQVDEVSSAKPQGSVKPNRNNGYKTGLSSDRNAHEVGKCRTDTISVDKDIYGYIQLSHAHRVNQIWRKHEVQIKIKKLDKHNLSIQFTS</sequence>
<dbReference type="InParanoid" id="H2XP32"/>
<evidence type="ECO:0000313" key="2">
    <source>
        <dbReference type="Ensembl" id="ENSCINP00000031415.1"/>
    </source>
</evidence>
<reference evidence="2" key="3">
    <citation type="submission" date="2025-09" db="UniProtKB">
        <authorList>
            <consortium name="Ensembl"/>
        </authorList>
    </citation>
    <scope>IDENTIFICATION</scope>
</reference>
<reference evidence="2" key="2">
    <citation type="submission" date="2025-08" db="UniProtKB">
        <authorList>
            <consortium name="Ensembl"/>
        </authorList>
    </citation>
    <scope>IDENTIFICATION</scope>
</reference>
<keyword evidence="3" id="KW-1185">Reference proteome</keyword>
<organism evidence="2 3">
    <name type="scientific">Ciona intestinalis</name>
    <name type="common">Transparent sea squirt</name>
    <name type="synonym">Ascidia intestinalis</name>
    <dbReference type="NCBI Taxonomy" id="7719"/>
    <lineage>
        <taxon>Eukaryota</taxon>
        <taxon>Metazoa</taxon>
        <taxon>Chordata</taxon>
        <taxon>Tunicata</taxon>
        <taxon>Ascidiacea</taxon>
        <taxon>Phlebobranchia</taxon>
        <taxon>Cionidae</taxon>
        <taxon>Ciona</taxon>
    </lineage>
</organism>
<protein>
    <submittedName>
        <fullName evidence="2">Uncharacterized protein</fullName>
    </submittedName>
</protein>
<reference evidence="3" key="1">
    <citation type="journal article" date="2002" name="Science">
        <title>The draft genome of Ciona intestinalis: insights into chordate and vertebrate origins.</title>
        <authorList>
            <person name="Dehal P."/>
            <person name="Satou Y."/>
            <person name="Campbell R.K."/>
            <person name="Chapman J."/>
            <person name="Degnan B."/>
            <person name="De Tomaso A."/>
            <person name="Davidson B."/>
            <person name="Di Gregorio A."/>
            <person name="Gelpke M."/>
            <person name="Goodstein D.M."/>
            <person name="Harafuji N."/>
            <person name="Hastings K.E."/>
            <person name="Ho I."/>
            <person name="Hotta K."/>
            <person name="Huang W."/>
            <person name="Kawashima T."/>
            <person name="Lemaire P."/>
            <person name="Martinez D."/>
            <person name="Meinertzhagen I.A."/>
            <person name="Necula S."/>
            <person name="Nonaka M."/>
            <person name="Putnam N."/>
            <person name="Rash S."/>
            <person name="Saiga H."/>
            <person name="Satake M."/>
            <person name="Terry A."/>
            <person name="Yamada L."/>
            <person name="Wang H.G."/>
            <person name="Awazu S."/>
            <person name="Azumi K."/>
            <person name="Boore J."/>
            <person name="Branno M."/>
            <person name="Chin-Bow S."/>
            <person name="DeSantis R."/>
            <person name="Doyle S."/>
            <person name="Francino P."/>
            <person name="Keys D.N."/>
            <person name="Haga S."/>
            <person name="Hayashi H."/>
            <person name="Hino K."/>
            <person name="Imai K.S."/>
            <person name="Inaba K."/>
            <person name="Kano S."/>
            <person name="Kobayashi K."/>
            <person name="Kobayashi M."/>
            <person name="Lee B.I."/>
            <person name="Makabe K.W."/>
            <person name="Manohar C."/>
            <person name="Matassi G."/>
            <person name="Medina M."/>
            <person name="Mochizuki Y."/>
            <person name="Mount S."/>
            <person name="Morishita T."/>
            <person name="Miura S."/>
            <person name="Nakayama A."/>
            <person name="Nishizaka S."/>
            <person name="Nomoto H."/>
            <person name="Ohta F."/>
            <person name="Oishi K."/>
            <person name="Rigoutsos I."/>
            <person name="Sano M."/>
            <person name="Sasaki A."/>
            <person name="Sasakura Y."/>
            <person name="Shoguchi E."/>
            <person name="Shin-i T."/>
            <person name="Spagnuolo A."/>
            <person name="Stainier D."/>
            <person name="Suzuki M.M."/>
            <person name="Tassy O."/>
            <person name="Takatori N."/>
            <person name="Tokuoka M."/>
            <person name="Yagi K."/>
            <person name="Yoshizaki F."/>
            <person name="Wada S."/>
            <person name="Zhang C."/>
            <person name="Hyatt P.D."/>
            <person name="Larimer F."/>
            <person name="Detter C."/>
            <person name="Doggett N."/>
            <person name="Glavina T."/>
            <person name="Hawkins T."/>
            <person name="Richardson P."/>
            <person name="Lucas S."/>
            <person name="Kohara Y."/>
            <person name="Levine M."/>
            <person name="Satoh N."/>
            <person name="Rokhsar D.S."/>
        </authorList>
    </citation>
    <scope>NUCLEOTIDE SEQUENCE [LARGE SCALE GENOMIC DNA]</scope>
</reference>